<comment type="catalytic activity">
    <reaction evidence="16">
        <text>1,2-didecanoyl-sn-glycerol + ATP = 1,2-didecanoyl-sn-glycero-3-phosphate + ADP + H(+)</text>
        <dbReference type="Rhea" id="RHEA:43428"/>
        <dbReference type="ChEBI" id="CHEBI:15378"/>
        <dbReference type="ChEBI" id="CHEBI:18155"/>
        <dbReference type="ChEBI" id="CHEBI:30616"/>
        <dbReference type="ChEBI" id="CHEBI:78227"/>
        <dbReference type="ChEBI" id="CHEBI:456216"/>
    </reaction>
    <physiologicalReaction direction="left-to-right" evidence="16">
        <dbReference type="Rhea" id="RHEA:43429"/>
    </physiologicalReaction>
</comment>
<dbReference type="CDD" id="cd00051">
    <property type="entry name" value="EFh"/>
    <property type="match status" value="1"/>
</dbReference>
<keyword evidence="13 20" id="KW-0067">ATP-binding</keyword>
<dbReference type="GO" id="GO:0007200">
    <property type="term" value="P:phospholipase C-activating G protein-coupled receptor signaling pathway"/>
    <property type="evidence" value="ECO:0007669"/>
    <property type="project" value="InterPro"/>
</dbReference>
<dbReference type="InterPro" id="IPR016064">
    <property type="entry name" value="NAD/diacylglycerol_kinase_sf"/>
</dbReference>
<evidence type="ECO:0000256" key="20">
    <source>
        <dbReference type="RuleBase" id="RU361128"/>
    </source>
</evidence>
<dbReference type="AlphaFoldDB" id="A0A6J3CHV8"/>
<feature type="region of interest" description="Disordered" evidence="21">
    <location>
        <begin position="660"/>
        <end position="682"/>
    </location>
</feature>
<dbReference type="Pfam" id="PF00130">
    <property type="entry name" value="C1_1"/>
    <property type="match status" value="2"/>
</dbReference>
<evidence type="ECO:0000256" key="1">
    <source>
        <dbReference type="ARBA" id="ARBA00004496"/>
    </source>
</evidence>
<evidence type="ECO:0000256" key="21">
    <source>
        <dbReference type="SAM" id="MobiDB-lite"/>
    </source>
</evidence>
<evidence type="ECO:0000259" key="23">
    <source>
        <dbReference type="PROSITE" id="PS50146"/>
    </source>
</evidence>
<dbReference type="UniPathway" id="UPA00230"/>
<comment type="catalytic activity">
    <reaction evidence="18">
        <text>a 1,2-diacyl-sn-glycerol + ATP = a 1,2-diacyl-sn-glycero-3-phosphate + ADP + H(+)</text>
        <dbReference type="Rhea" id="RHEA:10272"/>
        <dbReference type="ChEBI" id="CHEBI:15378"/>
        <dbReference type="ChEBI" id="CHEBI:17815"/>
        <dbReference type="ChEBI" id="CHEBI:30616"/>
        <dbReference type="ChEBI" id="CHEBI:58608"/>
        <dbReference type="ChEBI" id="CHEBI:456216"/>
        <dbReference type="EC" id="2.7.1.107"/>
    </reaction>
    <physiologicalReaction direction="left-to-right" evidence="18">
        <dbReference type="Rhea" id="RHEA:10273"/>
    </physiologicalReaction>
</comment>
<evidence type="ECO:0000256" key="17">
    <source>
        <dbReference type="ARBA" id="ARBA00023400"/>
    </source>
</evidence>
<evidence type="ECO:0000313" key="25">
    <source>
        <dbReference type="Proteomes" id="UP000504639"/>
    </source>
</evidence>
<evidence type="ECO:0000256" key="6">
    <source>
        <dbReference type="ARBA" id="ARBA00022723"/>
    </source>
</evidence>
<dbReference type="PROSITE" id="PS00479">
    <property type="entry name" value="ZF_DAG_PE_1"/>
    <property type="match status" value="1"/>
</dbReference>
<dbReference type="Pfam" id="PF00609">
    <property type="entry name" value="DAGK_acc"/>
    <property type="match status" value="1"/>
</dbReference>
<comment type="pathway">
    <text evidence="2">Lipid metabolism; glycerolipid metabolism.</text>
</comment>
<dbReference type="EC" id="2.7.1.107" evidence="20"/>
<keyword evidence="11" id="KW-0862">Zinc</keyword>
<dbReference type="GO" id="GO:0005737">
    <property type="term" value="C:cytoplasm"/>
    <property type="evidence" value="ECO:0007669"/>
    <property type="project" value="UniProtKB-SubCell"/>
</dbReference>
<evidence type="ECO:0000256" key="19">
    <source>
        <dbReference type="ARBA" id="ARBA00060536"/>
    </source>
</evidence>
<evidence type="ECO:0000256" key="2">
    <source>
        <dbReference type="ARBA" id="ARBA00005175"/>
    </source>
</evidence>
<reference evidence="26" key="1">
    <citation type="submission" date="2025-08" db="UniProtKB">
        <authorList>
            <consortium name="RefSeq"/>
        </authorList>
    </citation>
    <scope>IDENTIFICATION</scope>
    <source>
        <tissue evidence="26">Lung</tissue>
    </source>
</reference>
<comment type="catalytic activity">
    <reaction evidence="15">
        <text>1,2-di-(9Z-octadecenoyl)-sn-glycerol + ATP = 1,2-di-(9Z-octadecenoyl)-sn-glycero-3-phosphate + ADP + H(+)</text>
        <dbReference type="Rhea" id="RHEA:40327"/>
        <dbReference type="ChEBI" id="CHEBI:15378"/>
        <dbReference type="ChEBI" id="CHEBI:30616"/>
        <dbReference type="ChEBI" id="CHEBI:52333"/>
        <dbReference type="ChEBI" id="CHEBI:74546"/>
        <dbReference type="ChEBI" id="CHEBI:456216"/>
    </reaction>
    <physiologicalReaction direction="left-to-right" evidence="15">
        <dbReference type="Rhea" id="RHEA:40328"/>
    </physiologicalReaction>
</comment>
<keyword evidence="10 20" id="KW-0418">Kinase</keyword>
<comment type="subcellular location">
    <subcellularLocation>
        <location evidence="1">Cytoplasm</location>
    </subcellularLocation>
</comment>
<comment type="catalytic activity">
    <reaction evidence="17">
        <text>1-octadecanoyl-2-(5Z,8Z,11Z,14Z-eicosatetraenoyl)-sn-glycerol + ATP = 1-octadecanoyl-2-(5Z,8Z,11Z,14Z-eicosatetraenoyl)-sn-glycero-3-phosphate + ADP + H(+)</text>
        <dbReference type="Rhea" id="RHEA:40323"/>
        <dbReference type="ChEBI" id="CHEBI:15378"/>
        <dbReference type="ChEBI" id="CHEBI:30616"/>
        <dbReference type="ChEBI" id="CHEBI:75728"/>
        <dbReference type="ChEBI" id="CHEBI:77091"/>
        <dbReference type="ChEBI" id="CHEBI:456216"/>
    </reaction>
    <physiologicalReaction direction="left-to-right" evidence="17">
        <dbReference type="Rhea" id="RHEA:40324"/>
    </physiologicalReaction>
</comment>
<keyword evidence="4" id="KW-0963">Cytoplasm</keyword>
<dbReference type="FunFam" id="1.10.238.10:FF:000017">
    <property type="entry name" value="Diacylglycerol kinase"/>
    <property type="match status" value="1"/>
</dbReference>
<evidence type="ECO:0000256" key="15">
    <source>
        <dbReference type="ARBA" id="ARBA00023371"/>
    </source>
</evidence>
<evidence type="ECO:0000256" key="7">
    <source>
        <dbReference type="ARBA" id="ARBA00022737"/>
    </source>
</evidence>
<dbReference type="SMART" id="SM00109">
    <property type="entry name" value="C1"/>
    <property type="match status" value="2"/>
</dbReference>
<dbReference type="Gene3D" id="3.30.60.20">
    <property type="match status" value="2"/>
</dbReference>
<dbReference type="PROSITE" id="PS50081">
    <property type="entry name" value="ZF_DAG_PE_2"/>
    <property type="match status" value="2"/>
</dbReference>
<dbReference type="SMART" id="SM00045">
    <property type="entry name" value="DAGKa"/>
    <property type="match status" value="1"/>
</dbReference>
<dbReference type="Gene3D" id="3.40.50.10330">
    <property type="entry name" value="Probable inorganic polyphosphate/atp-NAD kinase, domain 1"/>
    <property type="match status" value="1"/>
</dbReference>
<sequence length="791" mass="89486">MTSQEKWVNLSPGEFSQLQKYAEYSTKKIKDVLEEFHGSGVLAKYNPEGKQDILNQTIDLEGFKLFMKTFLEAELPDDFIEHLFTSFSNKISHCSPLIKNKPQLLSGGLRLNKGTSTSRPPTPANLNLPDVIQLKDIVCYLSLLERGRPEDKLEFMFRLYDTDGNGYLDSSELENIIAQMMHVAEYLEWDITELSPILHEMMEEIDYDHDGTVSLEEWIQGGMTTIPLLVLLGLENNVKDDGQHVWRLKHFNKPAYCNLCLNMLIGVGKQGLCCSFCKYTVHERCVSRAPASCIKTYVKSKKNTDVMHHFWVEGNCPTKCDKCHKTIKCYQGLTGLHCVWCQITLHNKCASHLKPECDCGPLKDHILPPTSICPVVLERQATVKKEKGCPQQMNKLGERNKMQRANSVTVDGQGLQITPVPGTHPLLVFVNPKSGGKQGERIYRKFQYLLNPRQVYSLAGNGPMPGLSFFRDVPEFRVLACGGDGTVGWILDCIEKANLLKHPPVSILPLGTGNDLARCLRWGGGYEGENLMKILKDIENSSEILLDRWKFEVIPNDKDEKGDPVPYNIINNYFSIGVDASIAHRFHIMREKHPEKFNSRMKNKFWYFEFGTSETFSATCKKLHESVEIECDGIQLDLINISLEGIAILNIPSMHGGSNLWGETKKRRSHRRTEKKRSDKRTTVTDAKELKFVCQDLSDQLMEVVGLEGAMEMGQIYTGLKSAGRRLAQCSSVVIRTSKSLPMQIDGEPWMQTPCTIKITHKNQAPMLMGPPPKTGLFSSIIKRTRNHSKE</sequence>
<dbReference type="GO" id="GO:0046486">
    <property type="term" value="P:glycerolipid metabolic process"/>
    <property type="evidence" value="ECO:0007669"/>
    <property type="project" value="UniProtKB-UniPathway"/>
</dbReference>
<dbReference type="Gene3D" id="2.60.200.40">
    <property type="match status" value="1"/>
</dbReference>
<dbReference type="Pfam" id="PF00781">
    <property type="entry name" value="DAGK_cat"/>
    <property type="match status" value="1"/>
</dbReference>
<keyword evidence="6" id="KW-0479">Metal-binding</keyword>
<dbReference type="FunFam" id="3.40.50.10330:FF:000003">
    <property type="entry name" value="Diacylglycerol kinase"/>
    <property type="match status" value="1"/>
</dbReference>
<comment type="pathway">
    <text evidence="19">Glycerolipid metabolism.</text>
</comment>
<dbReference type="GO" id="GO:0008270">
    <property type="term" value="F:zinc ion binding"/>
    <property type="evidence" value="ECO:0007669"/>
    <property type="project" value="UniProtKB-KW"/>
</dbReference>
<dbReference type="SMART" id="SM00046">
    <property type="entry name" value="DAGKc"/>
    <property type="match status" value="1"/>
</dbReference>
<dbReference type="InterPro" id="IPR018247">
    <property type="entry name" value="EF_Hand_1_Ca_BS"/>
</dbReference>
<dbReference type="GeneID" id="116486444"/>
<evidence type="ECO:0000256" key="5">
    <source>
        <dbReference type="ARBA" id="ARBA00022679"/>
    </source>
</evidence>
<dbReference type="InterPro" id="IPR029477">
    <property type="entry name" value="DAG_kinase_typeI_N"/>
</dbReference>
<dbReference type="SUPFAM" id="SSF111331">
    <property type="entry name" value="NAD kinase/diacylglycerol kinase-like"/>
    <property type="match status" value="1"/>
</dbReference>
<dbReference type="Pfam" id="PF14513">
    <property type="entry name" value="DAG_kinase_N"/>
    <property type="match status" value="2"/>
</dbReference>
<dbReference type="InterPro" id="IPR046349">
    <property type="entry name" value="C1-like_sf"/>
</dbReference>
<feature type="domain" description="Phorbol-ester/DAG-type" evidence="22">
    <location>
        <begin position="243"/>
        <end position="293"/>
    </location>
</feature>
<dbReference type="SUPFAM" id="SSF47473">
    <property type="entry name" value="EF-hand"/>
    <property type="match status" value="2"/>
</dbReference>
<dbReference type="InterPro" id="IPR001206">
    <property type="entry name" value="Diacylglycerol_kinase_cat_dom"/>
</dbReference>
<keyword evidence="25" id="KW-1185">Reference proteome</keyword>
<dbReference type="FunFam" id="1.10.238.110:FF:000012">
    <property type="entry name" value="Diacylglycerol kinase"/>
    <property type="match status" value="1"/>
</dbReference>
<feature type="domain" description="DAGKc" evidence="23">
    <location>
        <begin position="421"/>
        <end position="555"/>
    </location>
</feature>
<dbReference type="InterPro" id="IPR017438">
    <property type="entry name" value="ATP-NAD_kinase_N"/>
</dbReference>
<dbReference type="CTD" id="1607"/>
<dbReference type="InterPro" id="IPR047470">
    <property type="entry name" value="C1_DGKbeta_rpt2"/>
</dbReference>
<proteinExistence type="inferred from homology"/>
<dbReference type="InterPro" id="IPR047471">
    <property type="entry name" value="C1_DGKbeta-like_rpt1"/>
</dbReference>
<dbReference type="FunFam" id="3.30.60.20:FF:000016">
    <property type="entry name" value="Diacylglycerol kinase"/>
    <property type="match status" value="1"/>
</dbReference>
<feature type="domain" description="EF-hand" evidence="24">
    <location>
        <begin position="193"/>
        <end position="228"/>
    </location>
</feature>
<dbReference type="FunFam" id="2.60.200.40:FF:000003">
    <property type="entry name" value="Diacylglycerol kinase"/>
    <property type="match status" value="1"/>
</dbReference>
<dbReference type="GO" id="GO:0005886">
    <property type="term" value="C:plasma membrane"/>
    <property type="evidence" value="ECO:0007669"/>
    <property type="project" value="TreeGrafter"/>
</dbReference>
<evidence type="ECO:0000256" key="10">
    <source>
        <dbReference type="ARBA" id="ARBA00022777"/>
    </source>
</evidence>
<dbReference type="PANTHER" id="PTHR11255">
    <property type="entry name" value="DIACYLGLYCEROL KINASE"/>
    <property type="match status" value="1"/>
</dbReference>
<keyword evidence="8 20" id="KW-0547">Nucleotide-binding</keyword>
<feature type="domain" description="Phorbol-ester/DAG-type" evidence="22">
    <location>
        <begin position="307"/>
        <end position="357"/>
    </location>
</feature>
<dbReference type="Gene3D" id="1.10.238.10">
    <property type="entry name" value="EF-hand"/>
    <property type="match status" value="1"/>
</dbReference>
<dbReference type="RefSeq" id="XP_032038576.1">
    <property type="nucleotide sequence ID" value="XM_032182685.1"/>
</dbReference>
<dbReference type="PROSITE" id="PS50222">
    <property type="entry name" value="EF_HAND_2"/>
    <property type="match status" value="2"/>
</dbReference>
<protein>
    <recommendedName>
        <fullName evidence="20">Diacylglycerol kinase</fullName>
        <shortName evidence="20">DAG kinase</shortName>
        <ecNumber evidence="20">2.7.1.107</ecNumber>
    </recommendedName>
</protein>
<evidence type="ECO:0000256" key="18">
    <source>
        <dbReference type="ARBA" id="ARBA00023411"/>
    </source>
</evidence>
<evidence type="ECO:0000256" key="13">
    <source>
        <dbReference type="ARBA" id="ARBA00022840"/>
    </source>
</evidence>
<feature type="domain" description="EF-hand" evidence="24">
    <location>
        <begin position="148"/>
        <end position="183"/>
    </location>
</feature>
<evidence type="ECO:0000259" key="22">
    <source>
        <dbReference type="PROSITE" id="PS50081"/>
    </source>
</evidence>
<dbReference type="Gene3D" id="1.10.238.110">
    <property type="entry name" value="Diacylglycerol kinase alpha"/>
    <property type="match status" value="1"/>
</dbReference>
<comment type="similarity">
    <text evidence="3 20">Belongs to the eukaryotic diacylglycerol kinase family.</text>
</comment>
<evidence type="ECO:0000256" key="9">
    <source>
        <dbReference type="ARBA" id="ARBA00022771"/>
    </source>
</evidence>
<dbReference type="PROSITE" id="PS00018">
    <property type="entry name" value="EF_HAND_1"/>
    <property type="match status" value="2"/>
</dbReference>
<evidence type="ECO:0000256" key="12">
    <source>
        <dbReference type="ARBA" id="ARBA00022837"/>
    </source>
</evidence>
<keyword evidence="14" id="KW-0443">Lipid metabolism</keyword>
<dbReference type="GO" id="GO:0004143">
    <property type="term" value="F:ATP-dependent diacylglycerol kinase activity"/>
    <property type="evidence" value="ECO:0007669"/>
    <property type="project" value="UniProtKB-EC"/>
</dbReference>
<dbReference type="InterPro" id="IPR002219">
    <property type="entry name" value="PKC_DAG/PE"/>
</dbReference>
<keyword evidence="9" id="KW-0863">Zinc-finger</keyword>
<dbReference type="InterPro" id="IPR011992">
    <property type="entry name" value="EF-hand-dom_pair"/>
</dbReference>
<evidence type="ECO:0000256" key="8">
    <source>
        <dbReference type="ARBA" id="ARBA00022741"/>
    </source>
</evidence>
<evidence type="ECO:0000256" key="11">
    <source>
        <dbReference type="ARBA" id="ARBA00022833"/>
    </source>
</evidence>
<dbReference type="CDD" id="cd20891">
    <property type="entry name" value="C1_DGKbeta_rpt2"/>
    <property type="match status" value="1"/>
</dbReference>
<dbReference type="InterPro" id="IPR000756">
    <property type="entry name" value="Diacylglycerol_kin_accessory"/>
</dbReference>
<gene>
    <name evidence="26" type="primary">DGKB</name>
</gene>
<accession>A0A6J3CHV8</accession>
<evidence type="ECO:0000256" key="3">
    <source>
        <dbReference type="ARBA" id="ARBA00009280"/>
    </source>
</evidence>
<dbReference type="FunFam" id="3.30.60.20:FF:000013">
    <property type="entry name" value="Diacylglycerol kinase"/>
    <property type="match status" value="1"/>
</dbReference>
<evidence type="ECO:0000256" key="14">
    <source>
        <dbReference type="ARBA" id="ARBA00023098"/>
    </source>
</evidence>
<dbReference type="InterPro" id="IPR037607">
    <property type="entry name" value="DGK"/>
</dbReference>
<keyword evidence="7" id="KW-0677">Repeat</keyword>
<dbReference type="GO" id="GO:0005509">
    <property type="term" value="F:calcium ion binding"/>
    <property type="evidence" value="ECO:0007669"/>
    <property type="project" value="InterPro"/>
</dbReference>
<dbReference type="SMART" id="SM00054">
    <property type="entry name" value="EFh"/>
    <property type="match status" value="2"/>
</dbReference>
<dbReference type="SUPFAM" id="SSF57889">
    <property type="entry name" value="Cysteine-rich domain"/>
    <property type="match status" value="2"/>
</dbReference>
<dbReference type="Pfam" id="PF13499">
    <property type="entry name" value="EF-hand_7"/>
    <property type="match status" value="1"/>
</dbReference>
<keyword evidence="5 20" id="KW-0808">Transferase</keyword>
<name>A0A6J3CHV8_AYTFU</name>
<dbReference type="PROSITE" id="PS50146">
    <property type="entry name" value="DAGK"/>
    <property type="match status" value="1"/>
</dbReference>
<evidence type="ECO:0000256" key="16">
    <source>
        <dbReference type="ARBA" id="ARBA00023395"/>
    </source>
</evidence>
<dbReference type="InterPro" id="IPR002048">
    <property type="entry name" value="EF_hand_dom"/>
</dbReference>
<organism evidence="25 26">
    <name type="scientific">Aythya fuligula</name>
    <name type="common">Tufted duck</name>
    <name type="synonym">Anas fuligula</name>
    <dbReference type="NCBI Taxonomy" id="219594"/>
    <lineage>
        <taxon>Eukaryota</taxon>
        <taxon>Metazoa</taxon>
        <taxon>Chordata</taxon>
        <taxon>Craniata</taxon>
        <taxon>Vertebrata</taxon>
        <taxon>Euteleostomi</taxon>
        <taxon>Archelosauria</taxon>
        <taxon>Archosauria</taxon>
        <taxon>Dinosauria</taxon>
        <taxon>Saurischia</taxon>
        <taxon>Theropoda</taxon>
        <taxon>Coelurosauria</taxon>
        <taxon>Aves</taxon>
        <taxon>Neognathae</taxon>
        <taxon>Galloanserae</taxon>
        <taxon>Anseriformes</taxon>
        <taxon>Anatidae</taxon>
        <taxon>Aythyinae</taxon>
        <taxon>Aythya</taxon>
    </lineage>
</organism>
<evidence type="ECO:0000256" key="4">
    <source>
        <dbReference type="ARBA" id="ARBA00022490"/>
    </source>
</evidence>
<dbReference type="InterPro" id="IPR038199">
    <property type="entry name" value="DGK_typeI_N_sf"/>
</dbReference>
<dbReference type="CDD" id="cd20845">
    <property type="entry name" value="C1_DGKbeta_rpt1"/>
    <property type="match status" value="1"/>
</dbReference>
<evidence type="ECO:0000313" key="26">
    <source>
        <dbReference type="RefSeq" id="XP_032038576.1"/>
    </source>
</evidence>
<keyword evidence="12" id="KW-0106">Calcium</keyword>
<evidence type="ECO:0000259" key="24">
    <source>
        <dbReference type="PROSITE" id="PS50222"/>
    </source>
</evidence>
<dbReference type="GO" id="GO:0005524">
    <property type="term" value="F:ATP binding"/>
    <property type="evidence" value="ECO:0007669"/>
    <property type="project" value="UniProtKB-KW"/>
</dbReference>
<dbReference type="PANTHER" id="PTHR11255:SF32">
    <property type="entry name" value="DIACYLGLYCEROL KINASE BETA"/>
    <property type="match status" value="1"/>
</dbReference>
<feature type="compositionally biased region" description="Basic residues" evidence="21">
    <location>
        <begin position="665"/>
        <end position="675"/>
    </location>
</feature>
<dbReference type="Proteomes" id="UP000504639">
    <property type="component" value="Chromosome 2"/>
</dbReference>